<accession>A0A7J5XH33</accession>
<dbReference type="AlphaFoldDB" id="A0A7J5XH33"/>
<evidence type="ECO:0000313" key="2">
    <source>
        <dbReference type="Proteomes" id="UP000518266"/>
    </source>
</evidence>
<gene>
    <name evidence="1" type="ORF">F7725_028505</name>
</gene>
<keyword evidence="2" id="KW-1185">Reference proteome</keyword>
<name>A0A7J5XH33_DISMA</name>
<organism evidence="1 2">
    <name type="scientific">Dissostichus mawsoni</name>
    <name type="common">Antarctic cod</name>
    <dbReference type="NCBI Taxonomy" id="36200"/>
    <lineage>
        <taxon>Eukaryota</taxon>
        <taxon>Metazoa</taxon>
        <taxon>Chordata</taxon>
        <taxon>Craniata</taxon>
        <taxon>Vertebrata</taxon>
        <taxon>Euteleostomi</taxon>
        <taxon>Actinopterygii</taxon>
        <taxon>Neopterygii</taxon>
        <taxon>Teleostei</taxon>
        <taxon>Neoteleostei</taxon>
        <taxon>Acanthomorphata</taxon>
        <taxon>Eupercaria</taxon>
        <taxon>Perciformes</taxon>
        <taxon>Notothenioidei</taxon>
        <taxon>Nototheniidae</taxon>
        <taxon>Dissostichus</taxon>
    </lineage>
</organism>
<sequence>MSCSIEETREMNLEQLKVKITIERFEFLKESMLESNIWSLSCKVLGLIKGIYHQRPRQLT</sequence>
<protein>
    <submittedName>
        <fullName evidence="1">Uncharacterized protein</fullName>
    </submittedName>
</protein>
<reference evidence="1 2" key="1">
    <citation type="submission" date="2020-03" db="EMBL/GenBank/DDBJ databases">
        <title>Dissostichus mawsoni Genome sequencing and assembly.</title>
        <authorList>
            <person name="Park H."/>
        </authorList>
    </citation>
    <scope>NUCLEOTIDE SEQUENCE [LARGE SCALE GENOMIC DNA]</scope>
    <source>
        <strain evidence="1">DM0001</strain>
        <tissue evidence="1">Muscle</tissue>
    </source>
</reference>
<proteinExistence type="predicted"/>
<dbReference type="EMBL" id="JAAKFY010000024">
    <property type="protein sequence ID" value="KAF3835947.1"/>
    <property type="molecule type" value="Genomic_DNA"/>
</dbReference>
<evidence type="ECO:0000313" key="1">
    <source>
        <dbReference type="EMBL" id="KAF3835947.1"/>
    </source>
</evidence>
<comment type="caution">
    <text evidence="1">The sequence shown here is derived from an EMBL/GenBank/DDBJ whole genome shotgun (WGS) entry which is preliminary data.</text>
</comment>
<dbReference type="Proteomes" id="UP000518266">
    <property type="component" value="Unassembled WGS sequence"/>
</dbReference>